<keyword evidence="1" id="KW-0433">Leucine-rich repeat</keyword>
<dbReference type="EMBL" id="GEVL01021829">
    <property type="protein sequence ID" value="JAU55512.1"/>
    <property type="molecule type" value="Transcribed_RNA"/>
</dbReference>
<dbReference type="PANTHER" id="PTHR11017:SF271">
    <property type="entry name" value="DISEASE RESISTANCE PROTEIN (TIR-NBS-LRR CLASS) FAMILY"/>
    <property type="match status" value="1"/>
</dbReference>
<dbReference type="SMART" id="SM00255">
    <property type="entry name" value="TIR"/>
    <property type="match status" value="1"/>
</dbReference>
<dbReference type="Pfam" id="PF00931">
    <property type="entry name" value="NB-ARC"/>
    <property type="match status" value="1"/>
</dbReference>
<accession>A0A1J3GKZ4</accession>
<evidence type="ECO:0000256" key="1">
    <source>
        <dbReference type="ARBA" id="ARBA00022614"/>
    </source>
</evidence>
<dbReference type="SUPFAM" id="SSF52540">
    <property type="entry name" value="P-loop containing nucleoside triphosphate hydrolases"/>
    <property type="match status" value="1"/>
</dbReference>
<keyword evidence="2" id="KW-0677">Repeat</keyword>
<dbReference type="InterPro" id="IPR035897">
    <property type="entry name" value="Toll_tir_struct_dom_sf"/>
</dbReference>
<dbReference type="PRINTS" id="PR00364">
    <property type="entry name" value="DISEASERSIST"/>
</dbReference>
<gene>
    <name evidence="6" type="ORF">LE_TR19904_c0_g1_i1_g.63766</name>
</gene>
<dbReference type="Pfam" id="PF23282">
    <property type="entry name" value="WHD_ROQ1"/>
    <property type="match status" value="1"/>
</dbReference>
<proteinExistence type="predicted"/>
<dbReference type="Gene3D" id="3.40.50.300">
    <property type="entry name" value="P-loop containing nucleotide triphosphate hydrolases"/>
    <property type="match status" value="1"/>
</dbReference>
<dbReference type="Pfam" id="PF23286">
    <property type="entry name" value="LRR_13"/>
    <property type="match status" value="1"/>
</dbReference>
<dbReference type="InterPro" id="IPR058192">
    <property type="entry name" value="WHD_ROQ1-like"/>
</dbReference>
<evidence type="ECO:0000259" key="5">
    <source>
        <dbReference type="PROSITE" id="PS50104"/>
    </source>
</evidence>
<sequence>MAEEAGRGRNRERWSYDLFISFRGADVRNGFVSHLYESLVRAGIYTFKDDQELERGEYISPELLKAIENSRILLVVLSKNYASSPWCLDELLHIMHCRESCDSGQLVLPIFYNVDPSDVRRQRGSSGKYFHRHARRHPESKLNKWKEALTKVANLSGFSTPNYRNDADLINHVTRKILRVLPSSYLHLPAYTVGIRSRLQHIYERMCFGSNDVKVIGICGMGGIGKTTLAKAAYNEYSHRFQGTCFLENFGEYCKGKVRLQQKLLSDILNRHDIVFNNMDHAVKQRFRSKRVLLVIDDVEDIAQLDSVAIDFSCFGPGSRIIITCRNTHLLKQIGVEDIYSPNELDGGESLELVSWHAFRTSESPQEFMHLSEKLVEYCGGLALAIEVLASFLFKRSVSEWESTLELLIQNPNADIQAKLQISFEALSQVEKDVFLDISCFFIGMDKDYVCCILDGCNLHPEIGLTVLKERCLITVRDSKLMMHGLLRDMGRFLVRGTSRNNCERWSRLWDLDNVLEVFANYSGTDATEGLSLKAEVTAVEKLEAKAFSNLRRLRLLQLSHVELSGSYAHFPRSLRWLCWFESPLDSIPTNLHLGSLVVMSLQHSNLKRFWDDQKLKPRCLKKLKYLDLSHSYQLTETPDLSYLPNLEKLFLISCERLVLIHKSIGALHKKLVLLNLKGCNKLGDLPLELYRLKSLETLILSGCSQLERLDDALGELESLTTLKADYTALRQIPSSSNQLKKLKELSLDGCNELWNDRECIPLSLNGLSFLKTLRLGSCNLSDEMIPENLGSLPCLEELDLHGNKFRNLQTDFAGLLSLEMLKLDCCSELQSIFSLPKKLRSLYARNCDMLEKTPDLSECSALQSLHLTNCFNLVDTPGLDKLKTVRAIHMEMCIRISDTHRERIMQGWAVGGNGGVFIPGSSLPSWVSFKSETHSVSFTVPETETLSPDPVGFTLWTRYVSQQDDVMSEYSPKITVKNQSKGDVWSRSPATDDICMFRENHIWQGHFGNEDFCLETGDQVEVSVDFGDEFTILETGLTLAYRQVIVEIPYEELTLTEEEVDDELVIDIEEIQSRHHWKVGMVLKTLLGGFGLLALIVIVERHSGALRRHRHSRLGSFVFTKSTDAEQQKMELRSQIGVGITHRS</sequence>
<dbReference type="InterPro" id="IPR058546">
    <property type="entry name" value="RPS4B/Roq1-like_LRR"/>
</dbReference>
<dbReference type="PROSITE" id="PS50104">
    <property type="entry name" value="TIR"/>
    <property type="match status" value="1"/>
</dbReference>
<protein>
    <submittedName>
        <fullName evidence="6">TMV resistance protein N</fullName>
    </submittedName>
</protein>
<evidence type="ECO:0000256" key="2">
    <source>
        <dbReference type="ARBA" id="ARBA00022737"/>
    </source>
</evidence>
<dbReference type="FunFam" id="3.40.50.10140:FF:000007">
    <property type="entry name" value="Disease resistance protein (TIR-NBS-LRR class)"/>
    <property type="match status" value="1"/>
</dbReference>
<dbReference type="InterPro" id="IPR027417">
    <property type="entry name" value="P-loop_NTPase"/>
</dbReference>
<dbReference type="Pfam" id="PF01582">
    <property type="entry name" value="TIR"/>
    <property type="match status" value="1"/>
</dbReference>
<organism evidence="6">
    <name type="scientific">Noccaea caerulescens</name>
    <name type="common">Alpine penny-cress</name>
    <name type="synonym">Thlaspi caerulescens</name>
    <dbReference type="NCBI Taxonomy" id="107243"/>
    <lineage>
        <taxon>Eukaryota</taxon>
        <taxon>Viridiplantae</taxon>
        <taxon>Streptophyta</taxon>
        <taxon>Embryophyta</taxon>
        <taxon>Tracheophyta</taxon>
        <taxon>Spermatophyta</taxon>
        <taxon>Magnoliopsida</taxon>
        <taxon>eudicotyledons</taxon>
        <taxon>Gunneridae</taxon>
        <taxon>Pentapetalae</taxon>
        <taxon>rosids</taxon>
        <taxon>malvids</taxon>
        <taxon>Brassicales</taxon>
        <taxon>Brassicaceae</taxon>
        <taxon>Coluteocarpeae</taxon>
        <taxon>Noccaea</taxon>
    </lineage>
</organism>
<feature type="domain" description="TIR" evidence="5">
    <location>
        <begin position="14"/>
        <end position="181"/>
    </location>
</feature>
<dbReference type="GO" id="GO:0006952">
    <property type="term" value="P:defense response"/>
    <property type="evidence" value="ECO:0007669"/>
    <property type="project" value="InterPro"/>
</dbReference>
<dbReference type="InterPro" id="IPR042197">
    <property type="entry name" value="Apaf_helical"/>
</dbReference>
<dbReference type="GO" id="GO:0043531">
    <property type="term" value="F:ADP binding"/>
    <property type="evidence" value="ECO:0007669"/>
    <property type="project" value="InterPro"/>
</dbReference>
<dbReference type="SUPFAM" id="SSF52058">
    <property type="entry name" value="L domain-like"/>
    <property type="match status" value="1"/>
</dbReference>
<dbReference type="Gene3D" id="1.10.8.430">
    <property type="entry name" value="Helical domain of apoptotic protease-activating factors"/>
    <property type="match status" value="1"/>
</dbReference>
<reference evidence="6" key="1">
    <citation type="submission" date="2016-07" db="EMBL/GenBank/DDBJ databases">
        <title>De novo transcriptome assembly of four accessions of the metal hyperaccumulator plant Noccaea caerulescens.</title>
        <authorList>
            <person name="Blande D."/>
            <person name="Halimaa P."/>
            <person name="Tervahauta A.I."/>
            <person name="Aarts M.G."/>
            <person name="Karenlampi S.O."/>
        </authorList>
    </citation>
    <scope>NUCLEOTIDE SEQUENCE</scope>
</reference>
<dbReference type="PANTHER" id="PTHR11017">
    <property type="entry name" value="LEUCINE-RICH REPEAT-CONTAINING PROTEIN"/>
    <property type="match status" value="1"/>
</dbReference>
<keyword evidence="3" id="KW-0611">Plant defense</keyword>
<dbReference type="SUPFAM" id="SSF52200">
    <property type="entry name" value="Toll/Interleukin receptor TIR domain"/>
    <property type="match status" value="1"/>
</dbReference>
<dbReference type="InterPro" id="IPR002182">
    <property type="entry name" value="NB-ARC"/>
</dbReference>
<evidence type="ECO:0000313" key="6">
    <source>
        <dbReference type="EMBL" id="JAU55512.1"/>
    </source>
</evidence>
<dbReference type="InterPro" id="IPR000157">
    <property type="entry name" value="TIR_dom"/>
</dbReference>
<dbReference type="InterPro" id="IPR032675">
    <property type="entry name" value="LRR_dom_sf"/>
</dbReference>
<dbReference type="InterPro" id="IPR044974">
    <property type="entry name" value="Disease_R_plants"/>
</dbReference>
<dbReference type="GO" id="GO:0007165">
    <property type="term" value="P:signal transduction"/>
    <property type="evidence" value="ECO:0007669"/>
    <property type="project" value="InterPro"/>
</dbReference>
<evidence type="ECO:0000256" key="4">
    <source>
        <dbReference type="ARBA" id="ARBA00023027"/>
    </source>
</evidence>
<dbReference type="AlphaFoldDB" id="A0A1J3GKZ4"/>
<dbReference type="Gene3D" id="3.80.10.10">
    <property type="entry name" value="Ribonuclease Inhibitor"/>
    <property type="match status" value="2"/>
</dbReference>
<dbReference type="Gene3D" id="3.40.50.10140">
    <property type="entry name" value="Toll/interleukin-1 receptor homology (TIR) domain"/>
    <property type="match status" value="1"/>
</dbReference>
<evidence type="ECO:0000256" key="3">
    <source>
        <dbReference type="ARBA" id="ARBA00022821"/>
    </source>
</evidence>
<name>A0A1J3GKZ4_NOCCA</name>
<keyword evidence="4" id="KW-0520">NAD</keyword>